<name>A0A9E8SN66_9BACT</name>
<dbReference type="EMBL" id="CP112998">
    <property type="protein sequence ID" value="WAC13456.1"/>
    <property type="molecule type" value="Genomic_DNA"/>
</dbReference>
<keyword evidence="3" id="KW-1185">Reference proteome</keyword>
<gene>
    <name evidence="2" type="ORF">ON006_05755</name>
</gene>
<dbReference type="AlphaFoldDB" id="A0A9E8SN66"/>
<dbReference type="PROSITE" id="PS51257">
    <property type="entry name" value="PROKAR_LIPOPROTEIN"/>
    <property type="match status" value="1"/>
</dbReference>
<protein>
    <recommendedName>
        <fullName evidence="4">DUF4397 domain-containing protein</fullName>
    </recommendedName>
</protein>
<keyword evidence="1" id="KW-0732">Signal</keyword>
<evidence type="ECO:0000313" key="3">
    <source>
        <dbReference type="Proteomes" id="UP001164653"/>
    </source>
</evidence>
<evidence type="ECO:0000256" key="1">
    <source>
        <dbReference type="SAM" id="SignalP"/>
    </source>
</evidence>
<dbReference type="RefSeq" id="WP_244819433.1">
    <property type="nucleotide sequence ID" value="NZ_CP112998.1"/>
</dbReference>
<feature type="chain" id="PRO_5038485066" description="DUF4397 domain-containing protein" evidence="1">
    <location>
        <begin position="24"/>
        <end position="229"/>
    </location>
</feature>
<evidence type="ECO:0008006" key="4">
    <source>
        <dbReference type="Google" id="ProtNLM"/>
    </source>
</evidence>
<organism evidence="2 3">
    <name type="scientific">Dyadobacter pollutisoli</name>
    <dbReference type="NCBI Taxonomy" id="2910158"/>
    <lineage>
        <taxon>Bacteria</taxon>
        <taxon>Pseudomonadati</taxon>
        <taxon>Bacteroidota</taxon>
        <taxon>Cytophagia</taxon>
        <taxon>Cytophagales</taxon>
        <taxon>Spirosomataceae</taxon>
        <taxon>Dyadobacter</taxon>
    </lineage>
</organism>
<dbReference type="KEGG" id="dpf:ON006_05755"/>
<feature type="signal peptide" evidence="1">
    <location>
        <begin position="1"/>
        <end position="23"/>
    </location>
</feature>
<accession>A0A9E8SN66</accession>
<sequence>MKIKQVLQLLPFTAILAIAVAISCTDHDIPDPDKLCERSDGTPRFFPCEFEIVKAEFAKGLTINDIFATITPQNPDVVLPMQFAWYRFSQNLNTIDVTFKIKLHVKRIANASVDASSGYILDKPTGKPATIASFYSTAIFPSLHPQVPIELQSLPFGQTAVVISDAAYHITVEYLPPLDTPVYTNFTGNVLYAFHNIETSKILIAAPHNYSLGVDASEAHIVINPTLIQ</sequence>
<evidence type="ECO:0000313" key="2">
    <source>
        <dbReference type="EMBL" id="WAC13456.1"/>
    </source>
</evidence>
<proteinExistence type="predicted"/>
<dbReference type="Proteomes" id="UP001164653">
    <property type="component" value="Chromosome"/>
</dbReference>
<reference evidence="2" key="1">
    <citation type="submission" date="2022-11" db="EMBL/GenBank/DDBJ databases">
        <title>Dyadobacter pollutisoli sp. nov., isolated from plastic dumped soil.</title>
        <authorList>
            <person name="Kim J.M."/>
            <person name="Kim K.R."/>
            <person name="Lee J.K."/>
            <person name="Hao L."/>
            <person name="Jeon C.O."/>
        </authorList>
    </citation>
    <scope>NUCLEOTIDE SEQUENCE</scope>
    <source>
        <strain evidence="2">U1</strain>
    </source>
</reference>